<keyword evidence="2" id="KW-0808">Transferase</keyword>
<dbReference type="InterPro" id="IPR001173">
    <property type="entry name" value="Glyco_trans_2-like"/>
</dbReference>
<name>A0A3B1DU65_9ZZZZ</name>
<reference evidence="2" key="1">
    <citation type="submission" date="2018-06" db="EMBL/GenBank/DDBJ databases">
        <authorList>
            <person name="Zhirakovskaya E."/>
        </authorList>
    </citation>
    <scope>NUCLEOTIDE SEQUENCE</scope>
</reference>
<dbReference type="Pfam" id="PF00535">
    <property type="entry name" value="Glycos_transf_2"/>
    <property type="match status" value="1"/>
</dbReference>
<organism evidence="2">
    <name type="scientific">hydrothermal vent metagenome</name>
    <dbReference type="NCBI Taxonomy" id="652676"/>
    <lineage>
        <taxon>unclassified sequences</taxon>
        <taxon>metagenomes</taxon>
        <taxon>ecological metagenomes</taxon>
    </lineage>
</organism>
<dbReference type="CDD" id="cd04179">
    <property type="entry name" value="DPM_DPG-synthase_like"/>
    <property type="match status" value="1"/>
</dbReference>
<feature type="domain" description="Glycosyltransferase 2-like" evidence="1">
    <location>
        <begin position="13"/>
        <end position="181"/>
    </location>
</feature>
<evidence type="ECO:0000313" key="2">
    <source>
        <dbReference type="EMBL" id="VAX35395.1"/>
    </source>
</evidence>
<sequence>MRLPWGCVLMKLSVLMPIYNEKEFLEDIVKKVLRQQVVGIDEIELIMVDDCSCDGTIEVVKDLAQKYPQQIQAFYHEHNKGKGAALKTAIGKMTGDICIVQDADLEYDPADYPLVLEPIIQGRADCVYGSRFLGGRSKRVLFFWHSLGNKFLTLLSNMFTNLNLTDMETCYKAFRCDILKSLPIESSRFGFEPEVTSKIAKKKCRIYEVGISYQGRTYEEGKKITWKDGVQAIWTILKYH</sequence>
<dbReference type="GO" id="GO:0016740">
    <property type="term" value="F:transferase activity"/>
    <property type="evidence" value="ECO:0007669"/>
    <property type="project" value="UniProtKB-KW"/>
</dbReference>
<dbReference type="Gene3D" id="3.90.550.10">
    <property type="entry name" value="Spore Coat Polysaccharide Biosynthesis Protein SpsA, Chain A"/>
    <property type="match status" value="1"/>
</dbReference>
<evidence type="ECO:0000259" key="1">
    <source>
        <dbReference type="Pfam" id="PF00535"/>
    </source>
</evidence>
<dbReference type="AlphaFoldDB" id="A0A3B1DU65"/>
<dbReference type="PANTHER" id="PTHR48090:SF7">
    <property type="entry name" value="RFBJ PROTEIN"/>
    <property type="match status" value="1"/>
</dbReference>
<dbReference type="InterPro" id="IPR029044">
    <property type="entry name" value="Nucleotide-diphossugar_trans"/>
</dbReference>
<dbReference type="EMBL" id="UOGJ01000049">
    <property type="protein sequence ID" value="VAX35395.1"/>
    <property type="molecule type" value="Genomic_DNA"/>
</dbReference>
<accession>A0A3B1DU65</accession>
<protein>
    <submittedName>
        <fullName evidence="2">Glycosyl transferase, family 2</fullName>
    </submittedName>
</protein>
<proteinExistence type="predicted"/>
<dbReference type="InterPro" id="IPR050256">
    <property type="entry name" value="Glycosyltransferase_2"/>
</dbReference>
<gene>
    <name evidence="2" type="ORF">MNBD_UNCLBAC01-1416</name>
</gene>
<dbReference type="PANTHER" id="PTHR48090">
    <property type="entry name" value="UNDECAPRENYL-PHOSPHATE 4-DEOXY-4-FORMAMIDO-L-ARABINOSE TRANSFERASE-RELATED"/>
    <property type="match status" value="1"/>
</dbReference>
<dbReference type="SUPFAM" id="SSF53448">
    <property type="entry name" value="Nucleotide-diphospho-sugar transferases"/>
    <property type="match status" value="1"/>
</dbReference>